<evidence type="ECO:0000313" key="8">
    <source>
        <dbReference type="Proteomes" id="UP001195769"/>
    </source>
</evidence>
<evidence type="ECO:0000259" key="6">
    <source>
        <dbReference type="PROSITE" id="PS50865"/>
    </source>
</evidence>
<dbReference type="PROSITE" id="PS50865">
    <property type="entry name" value="ZF_MYND_2"/>
    <property type="match status" value="1"/>
</dbReference>
<dbReference type="Pfam" id="PF01753">
    <property type="entry name" value="zf-MYND"/>
    <property type="match status" value="1"/>
</dbReference>
<feature type="compositionally biased region" description="Acidic residues" evidence="5">
    <location>
        <begin position="699"/>
        <end position="712"/>
    </location>
</feature>
<name>A0AAD4EFK2_9AGAM</name>
<dbReference type="Gene3D" id="6.10.140.2220">
    <property type="match status" value="1"/>
</dbReference>
<dbReference type="RefSeq" id="XP_041230909.1">
    <property type="nucleotide sequence ID" value="XM_041370195.1"/>
</dbReference>
<keyword evidence="1" id="KW-0479">Metal-binding</keyword>
<dbReference type="SUPFAM" id="SSF144232">
    <property type="entry name" value="HIT/MYND zinc finger-like"/>
    <property type="match status" value="1"/>
</dbReference>
<evidence type="ECO:0000256" key="2">
    <source>
        <dbReference type="ARBA" id="ARBA00022771"/>
    </source>
</evidence>
<evidence type="ECO:0000256" key="1">
    <source>
        <dbReference type="ARBA" id="ARBA00022723"/>
    </source>
</evidence>
<feature type="domain" description="MYND-type" evidence="6">
    <location>
        <begin position="500"/>
        <end position="540"/>
    </location>
</feature>
<feature type="region of interest" description="Disordered" evidence="5">
    <location>
        <begin position="682"/>
        <end position="712"/>
    </location>
</feature>
<dbReference type="GO" id="GO:0008270">
    <property type="term" value="F:zinc ion binding"/>
    <property type="evidence" value="ECO:0007669"/>
    <property type="project" value="UniProtKB-KW"/>
</dbReference>
<evidence type="ECO:0000256" key="3">
    <source>
        <dbReference type="ARBA" id="ARBA00022833"/>
    </source>
</evidence>
<protein>
    <recommendedName>
        <fullName evidence="6">MYND-type domain-containing protein</fullName>
    </recommendedName>
</protein>
<evidence type="ECO:0000313" key="7">
    <source>
        <dbReference type="EMBL" id="KAG1905334.1"/>
    </source>
</evidence>
<keyword evidence="2 4" id="KW-0863">Zinc-finger</keyword>
<reference evidence="7" key="1">
    <citation type="journal article" date="2020" name="New Phytol.">
        <title>Comparative genomics reveals dynamic genome evolution in host specialist ectomycorrhizal fungi.</title>
        <authorList>
            <person name="Lofgren L.A."/>
            <person name="Nguyen N.H."/>
            <person name="Vilgalys R."/>
            <person name="Ruytinx J."/>
            <person name="Liao H.L."/>
            <person name="Branco S."/>
            <person name="Kuo A."/>
            <person name="LaButti K."/>
            <person name="Lipzen A."/>
            <person name="Andreopoulos W."/>
            <person name="Pangilinan J."/>
            <person name="Riley R."/>
            <person name="Hundley H."/>
            <person name="Na H."/>
            <person name="Barry K."/>
            <person name="Grigoriev I.V."/>
            <person name="Stajich J.E."/>
            <person name="Kennedy P.G."/>
        </authorList>
    </citation>
    <scope>NUCLEOTIDE SEQUENCE</scope>
    <source>
        <strain evidence="7">FC203</strain>
    </source>
</reference>
<gene>
    <name evidence="7" type="ORF">F5891DRAFT_1275185</name>
</gene>
<comment type="caution">
    <text evidence="7">The sequence shown here is derived from an EMBL/GenBank/DDBJ whole genome shotgun (WGS) entry which is preliminary data.</text>
</comment>
<feature type="compositionally biased region" description="Acidic residues" evidence="5">
    <location>
        <begin position="682"/>
        <end position="691"/>
    </location>
</feature>
<organism evidence="7 8">
    <name type="scientific">Suillus fuscotomentosus</name>
    <dbReference type="NCBI Taxonomy" id="1912939"/>
    <lineage>
        <taxon>Eukaryota</taxon>
        <taxon>Fungi</taxon>
        <taxon>Dikarya</taxon>
        <taxon>Basidiomycota</taxon>
        <taxon>Agaricomycotina</taxon>
        <taxon>Agaricomycetes</taxon>
        <taxon>Agaricomycetidae</taxon>
        <taxon>Boletales</taxon>
        <taxon>Suillineae</taxon>
        <taxon>Suillaceae</taxon>
        <taxon>Suillus</taxon>
    </lineage>
</organism>
<keyword evidence="8" id="KW-1185">Reference proteome</keyword>
<keyword evidence="3" id="KW-0862">Zinc</keyword>
<evidence type="ECO:0000256" key="4">
    <source>
        <dbReference type="PROSITE-ProRule" id="PRU00134"/>
    </source>
</evidence>
<accession>A0AAD4EFK2</accession>
<dbReference type="EMBL" id="JABBWK010000007">
    <property type="protein sequence ID" value="KAG1905334.1"/>
    <property type="molecule type" value="Genomic_DNA"/>
</dbReference>
<dbReference type="GeneID" id="64664493"/>
<dbReference type="InterPro" id="IPR002893">
    <property type="entry name" value="Znf_MYND"/>
</dbReference>
<proteinExistence type="predicted"/>
<dbReference type="AlphaFoldDB" id="A0AAD4EFK2"/>
<evidence type="ECO:0000256" key="5">
    <source>
        <dbReference type="SAM" id="MobiDB-lite"/>
    </source>
</evidence>
<sequence length="712" mass="79559">MPFAAVGSSLQLTADETKALKSLPAATQITAKKALQGSITDLARLVEFMTLSISRSSPSRFCCLVPIFHATLNSVQVPKYINPKTIPAIIRAKWALLGLVTISTLATSLPSYGSDDAVTKYIVRRWDETYPWMWFFAQNCLPPPYDVSVTPPRPDLCSVSDAVKLTISPLSLICTKSEEGRHLLRSSVSVQQFAARLWILVGNLKGEVLQGDSGTTTDGLVSKLRASFALTNYVCVSESEHPDKITLPLSNFIHAAGGVKPVVFTLLRYIRRITRDVAAVEEPRSWTVSDPSVKQLHLYTVGLNYSFQFLQTISSQDPSCREQLIRQGSIRTVVDAITQILPRILVQANEELDLHPQLGLAGRQKVLWSGYSYIASAIRDADDGVTCVCQAIDAGLIQTLEKGVICPPHAHRRDRPVRGRMGDIELLFLLATFFIYHRVVASIFRHWFRMHNVPTEKREIRDEGLGAALEIVLTSTINAMDYRSVEPINFFEYRCSGPGCPMCTPKFVSKKRRCSGCLVSIYCSEKCQRTAWRNGHRKWCQVLRCTVGPWGSPDIRNSLQVIAGFETTQISGMAKDVETRVREAQQKFPAFSDKLVLMVDLTVYSPEMRVLPVHMLEQFPGRDPIWPEIADEIRARSDSPPKGYMFSVVKVHLGKSKFTLFSPSTALRMAFEGQYFSDDEAYDPVDEDEIDDSKSLGDQDLDCDSDPLDNKC</sequence>
<dbReference type="Proteomes" id="UP001195769">
    <property type="component" value="Unassembled WGS sequence"/>
</dbReference>